<keyword evidence="4" id="KW-1185">Reference proteome</keyword>
<feature type="chain" id="PRO_5011671895" evidence="1">
    <location>
        <begin position="20"/>
        <end position="223"/>
    </location>
</feature>
<reference evidence="3 4" key="1">
    <citation type="submission" date="2016-10" db="EMBL/GenBank/DDBJ databases">
        <authorList>
            <person name="de Groot N.N."/>
        </authorList>
    </citation>
    <scope>NUCLEOTIDE SEQUENCE [LARGE SCALE GENOMIC DNA]</scope>
    <source>
        <strain evidence="3 4">CGMCC 1.7031</strain>
    </source>
</reference>
<dbReference type="RefSeq" id="WP_091142458.1">
    <property type="nucleotide sequence ID" value="NZ_FMVF01000008.1"/>
</dbReference>
<dbReference type="OrthoDB" id="947434at2"/>
<keyword evidence="1" id="KW-0732">Signal</keyword>
<evidence type="ECO:0000256" key="1">
    <source>
        <dbReference type="SAM" id="SignalP"/>
    </source>
</evidence>
<dbReference type="Pfam" id="PF13568">
    <property type="entry name" value="OMP_b-brl_2"/>
    <property type="match status" value="1"/>
</dbReference>
<evidence type="ECO:0000313" key="4">
    <source>
        <dbReference type="Proteomes" id="UP000199354"/>
    </source>
</evidence>
<feature type="domain" description="Outer membrane protein beta-barrel" evidence="2">
    <location>
        <begin position="19"/>
        <end position="187"/>
    </location>
</feature>
<evidence type="ECO:0000313" key="3">
    <source>
        <dbReference type="EMBL" id="SCY64679.1"/>
    </source>
</evidence>
<dbReference type="EMBL" id="FMVF01000008">
    <property type="protein sequence ID" value="SCY64679.1"/>
    <property type="molecule type" value="Genomic_DNA"/>
</dbReference>
<dbReference type="STRING" id="490189.SAMN02927903_01902"/>
<evidence type="ECO:0000259" key="2">
    <source>
        <dbReference type="Pfam" id="PF13568"/>
    </source>
</evidence>
<proteinExistence type="predicted"/>
<sequence>MKKFVCLLLLAIATVPVKAQSARFGVKGGLNVATLAGDVDNSTPRVGVHAGGLVEIKIAPKFAIQPELLLSLQGAKSKYSEASPGYSYASENKINLTYLNFPVMAKFYVIPKLSLEAGPQIGLLVGAKNKYTETENDGGFVTTFSSTQDIKGGLKTAEASFNLGASYYFTDHFFTQARFCIGVTSIDETGTYYRVDNGNGFVYRSGGRTLTNNVFQASLGYRF</sequence>
<organism evidence="3 4">
    <name type="scientific">Flavobacterium caeni</name>
    <dbReference type="NCBI Taxonomy" id="490189"/>
    <lineage>
        <taxon>Bacteria</taxon>
        <taxon>Pseudomonadati</taxon>
        <taxon>Bacteroidota</taxon>
        <taxon>Flavobacteriia</taxon>
        <taxon>Flavobacteriales</taxon>
        <taxon>Flavobacteriaceae</taxon>
        <taxon>Flavobacterium</taxon>
    </lineage>
</organism>
<name>A0A1G5HMK7_9FLAO</name>
<gene>
    <name evidence="3" type="ORF">SAMN02927903_01902</name>
</gene>
<dbReference type="Proteomes" id="UP000199354">
    <property type="component" value="Unassembled WGS sequence"/>
</dbReference>
<feature type="signal peptide" evidence="1">
    <location>
        <begin position="1"/>
        <end position="19"/>
    </location>
</feature>
<accession>A0A1G5HMK7</accession>
<dbReference type="AlphaFoldDB" id="A0A1G5HMK7"/>
<protein>
    <submittedName>
        <fullName evidence="3">Outer membrane protein beta-barrel domain-containing protein</fullName>
    </submittedName>
</protein>
<dbReference type="InterPro" id="IPR025665">
    <property type="entry name" value="Beta-barrel_OMP_2"/>
</dbReference>